<evidence type="ECO:0000313" key="1">
    <source>
        <dbReference type="EMBL" id="CAF4161744.1"/>
    </source>
</evidence>
<accession>A0A8S2RFT8</accession>
<gene>
    <name evidence="1" type="ORF">SMN809_LOCUS20216</name>
    <name evidence="2" type="ORF">SMN809_LOCUS20278</name>
</gene>
<protein>
    <submittedName>
        <fullName evidence="2">Uncharacterized protein</fullName>
    </submittedName>
</protein>
<name>A0A8S2RFT8_9BILA</name>
<sequence>MNDDAKIKFIFAQDDIVIMATSERRVLK</sequence>
<dbReference type="EMBL" id="CAJOBI010011833">
    <property type="protein sequence ID" value="CAF4161744.1"/>
    <property type="molecule type" value="Genomic_DNA"/>
</dbReference>
<dbReference type="EMBL" id="CAJOBI010012125">
    <property type="protein sequence ID" value="CAF4163340.1"/>
    <property type="molecule type" value="Genomic_DNA"/>
</dbReference>
<organism evidence="2 3">
    <name type="scientific">Rotaria magnacalcarata</name>
    <dbReference type="NCBI Taxonomy" id="392030"/>
    <lineage>
        <taxon>Eukaryota</taxon>
        <taxon>Metazoa</taxon>
        <taxon>Spiralia</taxon>
        <taxon>Gnathifera</taxon>
        <taxon>Rotifera</taxon>
        <taxon>Eurotatoria</taxon>
        <taxon>Bdelloidea</taxon>
        <taxon>Philodinida</taxon>
        <taxon>Philodinidae</taxon>
        <taxon>Rotaria</taxon>
    </lineage>
</organism>
<dbReference type="Proteomes" id="UP000676336">
    <property type="component" value="Unassembled WGS sequence"/>
</dbReference>
<proteinExistence type="predicted"/>
<dbReference type="AlphaFoldDB" id="A0A8S2RFT8"/>
<comment type="caution">
    <text evidence="2">The sequence shown here is derived from an EMBL/GenBank/DDBJ whole genome shotgun (WGS) entry which is preliminary data.</text>
</comment>
<evidence type="ECO:0000313" key="3">
    <source>
        <dbReference type="Proteomes" id="UP000676336"/>
    </source>
</evidence>
<evidence type="ECO:0000313" key="2">
    <source>
        <dbReference type="EMBL" id="CAF4163340.1"/>
    </source>
</evidence>
<reference evidence="2" key="1">
    <citation type="submission" date="2021-02" db="EMBL/GenBank/DDBJ databases">
        <authorList>
            <person name="Nowell W R."/>
        </authorList>
    </citation>
    <scope>NUCLEOTIDE SEQUENCE</scope>
</reference>
<feature type="non-terminal residue" evidence="2">
    <location>
        <position position="28"/>
    </location>
</feature>